<proteinExistence type="predicted"/>
<organism evidence="1 2">
    <name type="scientific">Pleurodeles waltl</name>
    <name type="common">Iberian ribbed newt</name>
    <dbReference type="NCBI Taxonomy" id="8319"/>
    <lineage>
        <taxon>Eukaryota</taxon>
        <taxon>Metazoa</taxon>
        <taxon>Chordata</taxon>
        <taxon>Craniata</taxon>
        <taxon>Vertebrata</taxon>
        <taxon>Euteleostomi</taxon>
        <taxon>Amphibia</taxon>
        <taxon>Batrachia</taxon>
        <taxon>Caudata</taxon>
        <taxon>Salamandroidea</taxon>
        <taxon>Salamandridae</taxon>
        <taxon>Pleurodelinae</taxon>
        <taxon>Pleurodeles</taxon>
    </lineage>
</organism>
<gene>
    <name evidence="1" type="ORF">NDU88_003796</name>
</gene>
<name>A0AAV7T799_PLEWA</name>
<evidence type="ECO:0000313" key="1">
    <source>
        <dbReference type="EMBL" id="KAJ1171939.1"/>
    </source>
</evidence>
<protein>
    <submittedName>
        <fullName evidence="1">Uncharacterized protein</fullName>
    </submittedName>
</protein>
<comment type="caution">
    <text evidence="1">The sequence shown here is derived from an EMBL/GenBank/DDBJ whole genome shotgun (WGS) entry which is preliminary data.</text>
</comment>
<sequence length="91" mass="8772">MVGVLCPFLPLADGGASLLLPAGVFDLALLAGCASFPLLDAVPFLPLPGGGTLLALAGVGGTLAGLTGASLEPLTAAETTADVDWVAEVLG</sequence>
<dbReference type="AlphaFoldDB" id="A0AAV7T799"/>
<accession>A0AAV7T799</accession>
<dbReference type="EMBL" id="JANPWB010000007">
    <property type="protein sequence ID" value="KAJ1171939.1"/>
    <property type="molecule type" value="Genomic_DNA"/>
</dbReference>
<reference evidence="1" key="1">
    <citation type="journal article" date="2022" name="bioRxiv">
        <title>Sequencing and chromosome-scale assembly of the giantPleurodeles waltlgenome.</title>
        <authorList>
            <person name="Brown T."/>
            <person name="Elewa A."/>
            <person name="Iarovenko S."/>
            <person name="Subramanian E."/>
            <person name="Araus A.J."/>
            <person name="Petzold A."/>
            <person name="Susuki M."/>
            <person name="Suzuki K.-i.T."/>
            <person name="Hayashi T."/>
            <person name="Toyoda A."/>
            <person name="Oliveira C."/>
            <person name="Osipova E."/>
            <person name="Leigh N.D."/>
            <person name="Simon A."/>
            <person name="Yun M.H."/>
        </authorList>
    </citation>
    <scope>NUCLEOTIDE SEQUENCE</scope>
    <source>
        <strain evidence="1">20211129_DDA</strain>
        <tissue evidence="1">Liver</tissue>
    </source>
</reference>
<keyword evidence="2" id="KW-1185">Reference proteome</keyword>
<dbReference type="Proteomes" id="UP001066276">
    <property type="component" value="Chromosome 4_1"/>
</dbReference>
<evidence type="ECO:0000313" key="2">
    <source>
        <dbReference type="Proteomes" id="UP001066276"/>
    </source>
</evidence>